<evidence type="ECO:0000256" key="3">
    <source>
        <dbReference type="ARBA" id="ARBA00022475"/>
    </source>
</evidence>
<evidence type="ECO:0000256" key="10">
    <source>
        <dbReference type="SAM" id="Phobius"/>
    </source>
</evidence>
<keyword evidence="13" id="KW-1185">Reference proteome</keyword>
<dbReference type="SUPFAM" id="SSF52540">
    <property type="entry name" value="P-loop containing nucleoside triphosphate hydrolases"/>
    <property type="match status" value="1"/>
</dbReference>
<gene>
    <name evidence="12" type="ORF">GCM10011399_30230</name>
</gene>
<sequence>MATFNKTRLKGFAFAGGLTILAVVFYLTVSSGAGSALSQAQLIGQVAALTLAVVGITFLVGRAGMPSLGQGAFVAIGAYTMSYLRMQYGWPTWLAVLVAVAACAVLGGIIAWATGRLRGPQLVIVTLFGATIVYVLISQLPVFGQFAGYPNSEQNGTSSLPVVQVFGISLTPPLSAGQAPTLVAVLLGVLVLTLIGARRLMRSKWGLSLLTIKESELLAAHLGINVLWRKISVFALASALAGMAGVEYALLFGHLQPESFVFVLSINLLVMAILGGNGTVLGPLVGTAIILWLQTSPYVTNFVKWEQKAISHQWYLSSQGIIGVILILLIIFMREGIVGTVSRVFANRSAKRRGRTEQHLPSAEQQPAPIDEPPYIEERNTEERSADKEVRAGAVLSISGVGLSFGGIRAVTDVSLSVDAGEILALIGPNGAGKSTVANMISGVYTPDRGTITLNGRDLKSVPAHLRRRGGIARTFQAPILLLDRSVIENVLAGSKSLGTQSWFRGIFGGPSAHRQGEADLAAAQHALERVGLLELAELRAGDLSYGRQRGVELARAIASSPEVLILDEPAAGLNASEAATLSTLLLRLRDEGLAILIVEHDMPLVRRTAGRIVCLASGQVLASGLPDEVLSDKRVMRAYLGSIAAEITSEPKSSVVEPIA</sequence>
<dbReference type="InterPro" id="IPR001851">
    <property type="entry name" value="ABC_transp_permease"/>
</dbReference>
<comment type="caution">
    <text evidence="12">The sequence shown here is derived from an EMBL/GenBank/DDBJ whole genome shotgun (WGS) entry which is preliminary data.</text>
</comment>
<dbReference type="EMBL" id="BMGP01000006">
    <property type="protein sequence ID" value="GGF35157.1"/>
    <property type="molecule type" value="Genomic_DNA"/>
</dbReference>
<dbReference type="InterPro" id="IPR051120">
    <property type="entry name" value="ABC_AA/LPS_Transport"/>
</dbReference>
<keyword evidence="4 10" id="KW-0812">Transmembrane</keyword>
<dbReference type="SMART" id="SM00382">
    <property type="entry name" value="AAA"/>
    <property type="match status" value="1"/>
</dbReference>
<feature type="transmembrane region" description="Helical" evidence="10">
    <location>
        <begin position="68"/>
        <end position="86"/>
    </location>
</feature>
<protein>
    <submittedName>
        <fullName evidence="12">Branched-chain amino acid ABC transporter permease</fullName>
    </submittedName>
</protein>
<keyword evidence="3" id="KW-1003">Cell membrane</keyword>
<keyword evidence="2" id="KW-0813">Transport</keyword>
<keyword evidence="7 10" id="KW-1133">Transmembrane helix</keyword>
<evidence type="ECO:0000256" key="8">
    <source>
        <dbReference type="ARBA" id="ARBA00023136"/>
    </source>
</evidence>
<feature type="transmembrane region" description="Helical" evidence="10">
    <location>
        <begin position="12"/>
        <end position="30"/>
    </location>
</feature>
<accession>A0A917BDD3</accession>
<dbReference type="CDD" id="cd03219">
    <property type="entry name" value="ABC_Mj1267_LivG_branched"/>
    <property type="match status" value="1"/>
</dbReference>
<dbReference type="CDD" id="cd06581">
    <property type="entry name" value="TM_PBP1_LivM_like"/>
    <property type="match status" value="1"/>
</dbReference>
<dbReference type="Proteomes" id="UP000598775">
    <property type="component" value="Unassembled WGS sequence"/>
</dbReference>
<dbReference type="GO" id="GO:0005886">
    <property type="term" value="C:plasma membrane"/>
    <property type="evidence" value="ECO:0007669"/>
    <property type="project" value="UniProtKB-SubCell"/>
</dbReference>
<feature type="transmembrane region" description="Helical" evidence="10">
    <location>
        <begin position="122"/>
        <end position="143"/>
    </location>
</feature>
<dbReference type="GO" id="GO:0016887">
    <property type="term" value="F:ATP hydrolysis activity"/>
    <property type="evidence" value="ECO:0007669"/>
    <property type="project" value="InterPro"/>
</dbReference>
<dbReference type="Gene3D" id="3.40.50.300">
    <property type="entry name" value="P-loop containing nucleotide triphosphate hydrolases"/>
    <property type="match status" value="1"/>
</dbReference>
<dbReference type="RefSeq" id="WP_188679716.1">
    <property type="nucleotide sequence ID" value="NZ_BMGP01000006.1"/>
</dbReference>
<dbReference type="PROSITE" id="PS50893">
    <property type="entry name" value="ABC_TRANSPORTER_2"/>
    <property type="match status" value="1"/>
</dbReference>
<dbReference type="GO" id="GO:0015658">
    <property type="term" value="F:branched-chain amino acid transmembrane transporter activity"/>
    <property type="evidence" value="ECO:0007669"/>
    <property type="project" value="InterPro"/>
</dbReference>
<feature type="transmembrane region" description="Helical" evidence="10">
    <location>
        <begin position="42"/>
        <end position="61"/>
    </location>
</feature>
<evidence type="ECO:0000256" key="7">
    <source>
        <dbReference type="ARBA" id="ARBA00022989"/>
    </source>
</evidence>
<keyword evidence="8 10" id="KW-0472">Membrane</keyword>
<feature type="transmembrane region" description="Helical" evidence="10">
    <location>
        <begin position="260"/>
        <end position="293"/>
    </location>
</feature>
<evidence type="ECO:0000256" key="2">
    <source>
        <dbReference type="ARBA" id="ARBA00022448"/>
    </source>
</evidence>
<evidence type="ECO:0000259" key="11">
    <source>
        <dbReference type="PROSITE" id="PS50893"/>
    </source>
</evidence>
<dbReference type="PANTHER" id="PTHR45772">
    <property type="entry name" value="CONSERVED COMPONENT OF ABC TRANSPORTER FOR NATURAL AMINO ACIDS-RELATED"/>
    <property type="match status" value="1"/>
</dbReference>
<keyword evidence="6" id="KW-0067">ATP-binding</keyword>
<keyword evidence="5" id="KW-0547">Nucleotide-binding</keyword>
<dbReference type="Pfam" id="PF02653">
    <property type="entry name" value="BPD_transp_2"/>
    <property type="match status" value="1"/>
</dbReference>
<dbReference type="InterPro" id="IPR027417">
    <property type="entry name" value="P-loop_NTPase"/>
</dbReference>
<proteinExistence type="predicted"/>
<evidence type="ECO:0000256" key="6">
    <source>
        <dbReference type="ARBA" id="ARBA00022840"/>
    </source>
</evidence>
<dbReference type="Pfam" id="PF00005">
    <property type="entry name" value="ABC_tran"/>
    <property type="match status" value="1"/>
</dbReference>
<dbReference type="GO" id="GO:0005524">
    <property type="term" value="F:ATP binding"/>
    <property type="evidence" value="ECO:0007669"/>
    <property type="project" value="UniProtKB-KW"/>
</dbReference>
<dbReference type="InterPro" id="IPR003593">
    <property type="entry name" value="AAA+_ATPase"/>
</dbReference>
<dbReference type="InterPro" id="IPR003439">
    <property type="entry name" value="ABC_transporter-like_ATP-bd"/>
</dbReference>
<reference evidence="12 13" key="1">
    <citation type="journal article" date="2014" name="Int. J. Syst. Evol. Microbiol.">
        <title>Complete genome sequence of Corynebacterium casei LMG S-19264T (=DSM 44701T), isolated from a smear-ripened cheese.</title>
        <authorList>
            <consortium name="US DOE Joint Genome Institute (JGI-PGF)"/>
            <person name="Walter F."/>
            <person name="Albersmeier A."/>
            <person name="Kalinowski J."/>
            <person name="Ruckert C."/>
        </authorList>
    </citation>
    <scope>NUCLEOTIDE SEQUENCE [LARGE SCALE GENOMIC DNA]</scope>
    <source>
        <strain evidence="12 13">CGMCC 1.12976</strain>
    </source>
</reference>
<feature type="transmembrane region" description="Helical" evidence="10">
    <location>
        <begin position="179"/>
        <end position="197"/>
    </location>
</feature>
<evidence type="ECO:0000313" key="13">
    <source>
        <dbReference type="Proteomes" id="UP000598775"/>
    </source>
</evidence>
<name>A0A917BDD3_9MICO</name>
<evidence type="ECO:0000256" key="9">
    <source>
        <dbReference type="SAM" id="MobiDB-lite"/>
    </source>
</evidence>
<dbReference type="AlphaFoldDB" id="A0A917BDD3"/>
<feature type="transmembrane region" description="Helical" evidence="10">
    <location>
        <begin position="92"/>
        <end position="115"/>
    </location>
</feature>
<dbReference type="Pfam" id="PF12399">
    <property type="entry name" value="BCA_ABC_TP_C"/>
    <property type="match status" value="1"/>
</dbReference>
<evidence type="ECO:0000256" key="5">
    <source>
        <dbReference type="ARBA" id="ARBA00022741"/>
    </source>
</evidence>
<dbReference type="InterPro" id="IPR043428">
    <property type="entry name" value="LivM-like"/>
</dbReference>
<feature type="domain" description="ABC transporter" evidence="11">
    <location>
        <begin position="396"/>
        <end position="643"/>
    </location>
</feature>
<dbReference type="InterPro" id="IPR032823">
    <property type="entry name" value="BCA_ABC_TP_C"/>
</dbReference>
<comment type="subcellular location">
    <subcellularLocation>
        <location evidence="1">Cell membrane</location>
        <topology evidence="1">Multi-pass membrane protein</topology>
    </subcellularLocation>
</comment>
<evidence type="ECO:0000256" key="4">
    <source>
        <dbReference type="ARBA" id="ARBA00022692"/>
    </source>
</evidence>
<evidence type="ECO:0000313" key="12">
    <source>
        <dbReference type="EMBL" id="GGF35157.1"/>
    </source>
</evidence>
<dbReference type="PANTHER" id="PTHR45772:SF9">
    <property type="entry name" value="CONSERVED COMPONENT OF ABC TRANSPORTER FOR NATURAL AMINO ACIDS"/>
    <property type="match status" value="1"/>
</dbReference>
<evidence type="ECO:0000256" key="1">
    <source>
        <dbReference type="ARBA" id="ARBA00004651"/>
    </source>
</evidence>
<organism evidence="12 13">
    <name type="scientific">Subtercola lobariae</name>
    <dbReference type="NCBI Taxonomy" id="1588641"/>
    <lineage>
        <taxon>Bacteria</taxon>
        <taxon>Bacillati</taxon>
        <taxon>Actinomycetota</taxon>
        <taxon>Actinomycetes</taxon>
        <taxon>Micrococcales</taxon>
        <taxon>Microbacteriaceae</taxon>
        <taxon>Subtercola</taxon>
    </lineage>
</organism>
<feature type="region of interest" description="Disordered" evidence="9">
    <location>
        <begin position="352"/>
        <end position="375"/>
    </location>
</feature>
<feature type="transmembrane region" description="Helical" evidence="10">
    <location>
        <begin position="314"/>
        <end position="333"/>
    </location>
</feature>
<feature type="transmembrane region" description="Helical" evidence="10">
    <location>
        <begin position="231"/>
        <end position="254"/>
    </location>
</feature>